<evidence type="ECO:0000313" key="8">
    <source>
        <dbReference type="EMBL" id="KAK3386611.1"/>
    </source>
</evidence>
<accession>A0AAE0NS07</accession>
<proteinExistence type="inferred from homology"/>
<gene>
    <name evidence="8" type="ORF">B0H63DRAFT_138765</name>
</gene>
<keyword evidence="9" id="KW-1185">Reference proteome</keyword>
<evidence type="ECO:0000259" key="7">
    <source>
        <dbReference type="PROSITE" id="PS51767"/>
    </source>
</evidence>
<evidence type="ECO:0000256" key="3">
    <source>
        <dbReference type="ARBA" id="ARBA00022750"/>
    </source>
</evidence>
<dbReference type="Pfam" id="PF00026">
    <property type="entry name" value="Asp"/>
    <property type="match status" value="1"/>
</dbReference>
<dbReference type="Proteomes" id="UP001285441">
    <property type="component" value="Unassembled WGS sequence"/>
</dbReference>
<evidence type="ECO:0000313" key="9">
    <source>
        <dbReference type="Proteomes" id="UP001285441"/>
    </source>
</evidence>
<dbReference type="Gene3D" id="2.40.70.10">
    <property type="entry name" value="Acid Proteases"/>
    <property type="match status" value="2"/>
</dbReference>
<keyword evidence="4" id="KW-0378">Hydrolase</keyword>
<dbReference type="GO" id="GO:0006508">
    <property type="term" value="P:proteolysis"/>
    <property type="evidence" value="ECO:0007669"/>
    <property type="project" value="UniProtKB-KW"/>
</dbReference>
<keyword evidence="2" id="KW-0645">Protease</keyword>
<sequence>MATFTFVTVLFLTLFSSVLVTSAPAAFQPRQDSASVGGLFIPTLRNPDYHRNGRAAYAKALAKWGIKVPERLANHLSLVDNKQTGFVWATHEYPDKEYLSLIGYGTPQQTLLVDLDTGSADTWVVTPGTYAPTAENTHNTSLVKDRPSYDPAKSSTAKYVPGAVWKITYGDDSTASGDVWTDVLNVGGVSLSDATIETATLISYSLFYDNQLSGLLGLAYNLHSQVTPAKPNVLSGLMDVLDKKLFAVDLHWHADDGSYRFGAVDTSAFIPSTSPSAVDGLEYIPLLDHSRFWSINFTSIYVQGDPVKYQSSWASIVDTGTSIIMMPDDIAEAYYKSVPGSQKDAYDMWEYPCNGSTLPDFTFGFGDNAFEVTIPGKYMNYSVSTNLNHPDVVTGFCTGSLQGDFGNGVNILGDPFLKVVYAVFDVGGSRIGFATKHLK</sequence>
<evidence type="ECO:0000256" key="1">
    <source>
        <dbReference type="ARBA" id="ARBA00007447"/>
    </source>
</evidence>
<dbReference type="SUPFAM" id="SSF50630">
    <property type="entry name" value="Acid proteases"/>
    <property type="match status" value="1"/>
</dbReference>
<comment type="caution">
    <text evidence="8">The sequence shown here is derived from an EMBL/GenBank/DDBJ whole genome shotgun (WGS) entry which is preliminary data.</text>
</comment>
<feature type="active site" evidence="5">
    <location>
        <position position="318"/>
    </location>
</feature>
<comment type="similarity">
    <text evidence="1">Belongs to the peptidase A1 family.</text>
</comment>
<dbReference type="CDD" id="cd06097">
    <property type="entry name" value="Aspergillopepsin_like"/>
    <property type="match status" value="1"/>
</dbReference>
<evidence type="ECO:0000256" key="6">
    <source>
        <dbReference type="SAM" id="SignalP"/>
    </source>
</evidence>
<dbReference type="PROSITE" id="PS51767">
    <property type="entry name" value="PEPTIDASE_A1"/>
    <property type="match status" value="1"/>
</dbReference>
<feature type="active site" evidence="5">
    <location>
        <position position="116"/>
    </location>
</feature>
<dbReference type="PRINTS" id="PR00792">
    <property type="entry name" value="PEPSIN"/>
</dbReference>
<dbReference type="PANTHER" id="PTHR47966:SF2">
    <property type="entry name" value="ASPERGILLOPEPSIN-1-RELATED"/>
    <property type="match status" value="1"/>
</dbReference>
<dbReference type="EMBL" id="JAULSW010000003">
    <property type="protein sequence ID" value="KAK3386611.1"/>
    <property type="molecule type" value="Genomic_DNA"/>
</dbReference>
<reference evidence="8" key="2">
    <citation type="submission" date="2023-06" db="EMBL/GenBank/DDBJ databases">
        <authorList>
            <consortium name="Lawrence Berkeley National Laboratory"/>
            <person name="Haridas S."/>
            <person name="Hensen N."/>
            <person name="Bonometti L."/>
            <person name="Westerberg I."/>
            <person name="Brannstrom I.O."/>
            <person name="Guillou S."/>
            <person name="Cros-Aarteil S."/>
            <person name="Calhoun S."/>
            <person name="Kuo A."/>
            <person name="Mondo S."/>
            <person name="Pangilinan J."/>
            <person name="Riley R."/>
            <person name="LaButti K."/>
            <person name="Andreopoulos B."/>
            <person name="Lipzen A."/>
            <person name="Chen C."/>
            <person name="Yanf M."/>
            <person name="Daum C."/>
            <person name="Ng V."/>
            <person name="Clum A."/>
            <person name="Steindorff A."/>
            <person name="Ohm R."/>
            <person name="Martin F."/>
            <person name="Silar P."/>
            <person name="Natvig D."/>
            <person name="Lalanne C."/>
            <person name="Gautier V."/>
            <person name="Ament-velasquez S.L."/>
            <person name="Kruys A."/>
            <person name="Hutchinson M.I."/>
            <person name="Powell A.J."/>
            <person name="Barry K."/>
            <person name="Miller A.N."/>
            <person name="Grigoriev I.V."/>
            <person name="Debuchy R."/>
            <person name="Gladieux P."/>
            <person name="Thoren M.H."/>
            <person name="Johannesson H."/>
        </authorList>
    </citation>
    <scope>NUCLEOTIDE SEQUENCE</scope>
    <source>
        <strain evidence="8">CBS 232.78</strain>
    </source>
</reference>
<dbReference type="AlphaFoldDB" id="A0AAE0NS07"/>
<dbReference type="PANTHER" id="PTHR47966">
    <property type="entry name" value="BETA-SITE APP-CLEAVING ENZYME, ISOFORM A-RELATED"/>
    <property type="match status" value="1"/>
</dbReference>
<dbReference type="InterPro" id="IPR034163">
    <property type="entry name" value="Aspergillopepsin-like_cat_dom"/>
</dbReference>
<evidence type="ECO:0000256" key="2">
    <source>
        <dbReference type="ARBA" id="ARBA00022670"/>
    </source>
</evidence>
<keyword evidence="6" id="KW-0732">Signal</keyword>
<keyword evidence="3" id="KW-0064">Aspartyl protease</keyword>
<dbReference type="GO" id="GO:0004190">
    <property type="term" value="F:aspartic-type endopeptidase activity"/>
    <property type="evidence" value="ECO:0007669"/>
    <property type="project" value="UniProtKB-KW"/>
</dbReference>
<dbReference type="InterPro" id="IPR001461">
    <property type="entry name" value="Aspartic_peptidase_A1"/>
</dbReference>
<dbReference type="InterPro" id="IPR021109">
    <property type="entry name" value="Peptidase_aspartic_dom_sf"/>
</dbReference>
<feature type="signal peptide" evidence="6">
    <location>
        <begin position="1"/>
        <end position="22"/>
    </location>
</feature>
<feature type="chain" id="PRO_5042145234" evidence="6">
    <location>
        <begin position="23"/>
        <end position="439"/>
    </location>
</feature>
<name>A0AAE0NS07_9PEZI</name>
<protein>
    <submittedName>
        <fullName evidence="8">Aspartic peptidase domain-containing protein</fullName>
    </submittedName>
</protein>
<dbReference type="InterPro" id="IPR033121">
    <property type="entry name" value="PEPTIDASE_A1"/>
</dbReference>
<reference evidence="8" key="1">
    <citation type="journal article" date="2023" name="Mol. Phylogenet. Evol.">
        <title>Genome-scale phylogeny and comparative genomics of the fungal order Sordariales.</title>
        <authorList>
            <person name="Hensen N."/>
            <person name="Bonometti L."/>
            <person name="Westerberg I."/>
            <person name="Brannstrom I.O."/>
            <person name="Guillou S."/>
            <person name="Cros-Aarteil S."/>
            <person name="Calhoun S."/>
            <person name="Haridas S."/>
            <person name="Kuo A."/>
            <person name="Mondo S."/>
            <person name="Pangilinan J."/>
            <person name="Riley R."/>
            <person name="LaButti K."/>
            <person name="Andreopoulos B."/>
            <person name="Lipzen A."/>
            <person name="Chen C."/>
            <person name="Yan M."/>
            <person name="Daum C."/>
            <person name="Ng V."/>
            <person name="Clum A."/>
            <person name="Steindorff A."/>
            <person name="Ohm R.A."/>
            <person name="Martin F."/>
            <person name="Silar P."/>
            <person name="Natvig D.O."/>
            <person name="Lalanne C."/>
            <person name="Gautier V."/>
            <person name="Ament-Velasquez S.L."/>
            <person name="Kruys A."/>
            <person name="Hutchinson M.I."/>
            <person name="Powell A.J."/>
            <person name="Barry K."/>
            <person name="Miller A.N."/>
            <person name="Grigoriev I.V."/>
            <person name="Debuchy R."/>
            <person name="Gladieux P."/>
            <person name="Hiltunen Thoren M."/>
            <person name="Johannesson H."/>
        </authorList>
    </citation>
    <scope>NUCLEOTIDE SEQUENCE</scope>
    <source>
        <strain evidence="8">CBS 232.78</strain>
    </source>
</reference>
<organism evidence="8 9">
    <name type="scientific">Podospora didyma</name>
    <dbReference type="NCBI Taxonomy" id="330526"/>
    <lineage>
        <taxon>Eukaryota</taxon>
        <taxon>Fungi</taxon>
        <taxon>Dikarya</taxon>
        <taxon>Ascomycota</taxon>
        <taxon>Pezizomycotina</taxon>
        <taxon>Sordariomycetes</taxon>
        <taxon>Sordariomycetidae</taxon>
        <taxon>Sordariales</taxon>
        <taxon>Podosporaceae</taxon>
        <taxon>Podospora</taxon>
    </lineage>
</organism>
<evidence type="ECO:0000256" key="5">
    <source>
        <dbReference type="PIRSR" id="PIRSR601461-1"/>
    </source>
</evidence>
<evidence type="ECO:0000256" key="4">
    <source>
        <dbReference type="ARBA" id="ARBA00022801"/>
    </source>
</evidence>
<feature type="domain" description="Peptidase A1" evidence="7">
    <location>
        <begin position="98"/>
        <end position="434"/>
    </location>
</feature>